<name>A0AAE1RZ30_9SOLA</name>
<protein>
    <submittedName>
        <fullName evidence="1">Uncharacterized protein</fullName>
    </submittedName>
</protein>
<proteinExistence type="predicted"/>
<sequence length="80" mass="9223">MSRPSSNLTLHIFPTPIVKMESRGTLLSQFSQRGFTNNREEASTLHNQEDFIISGRKMSKWGYTPTTIIIQQMMGSERKF</sequence>
<gene>
    <name evidence="1" type="ORF">RND71_019234</name>
</gene>
<accession>A0AAE1RZ30</accession>
<organism evidence="1 2">
    <name type="scientific">Anisodus tanguticus</name>
    <dbReference type="NCBI Taxonomy" id="243964"/>
    <lineage>
        <taxon>Eukaryota</taxon>
        <taxon>Viridiplantae</taxon>
        <taxon>Streptophyta</taxon>
        <taxon>Embryophyta</taxon>
        <taxon>Tracheophyta</taxon>
        <taxon>Spermatophyta</taxon>
        <taxon>Magnoliopsida</taxon>
        <taxon>eudicotyledons</taxon>
        <taxon>Gunneridae</taxon>
        <taxon>Pentapetalae</taxon>
        <taxon>asterids</taxon>
        <taxon>lamiids</taxon>
        <taxon>Solanales</taxon>
        <taxon>Solanaceae</taxon>
        <taxon>Solanoideae</taxon>
        <taxon>Hyoscyameae</taxon>
        <taxon>Anisodus</taxon>
    </lineage>
</organism>
<reference evidence="1" key="1">
    <citation type="submission" date="2023-12" db="EMBL/GenBank/DDBJ databases">
        <title>Genome assembly of Anisodus tanguticus.</title>
        <authorList>
            <person name="Wang Y.-J."/>
        </authorList>
    </citation>
    <scope>NUCLEOTIDE SEQUENCE</scope>
    <source>
        <strain evidence="1">KB-2021</strain>
        <tissue evidence="1">Leaf</tissue>
    </source>
</reference>
<evidence type="ECO:0000313" key="2">
    <source>
        <dbReference type="Proteomes" id="UP001291623"/>
    </source>
</evidence>
<dbReference type="EMBL" id="JAVYJV010000010">
    <property type="protein sequence ID" value="KAK4360282.1"/>
    <property type="molecule type" value="Genomic_DNA"/>
</dbReference>
<comment type="caution">
    <text evidence="1">The sequence shown here is derived from an EMBL/GenBank/DDBJ whole genome shotgun (WGS) entry which is preliminary data.</text>
</comment>
<evidence type="ECO:0000313" key="1">
    <source>
        <dbReference type="EMBL" id="KAK4360282.1"/>
    </source>
</evidence>
<dbReference type="AlphaFoldDB" id="A0AAE1RZ30"/>
<keyword evidence="2" id="KW-1185">Reference proteome</keyword>
<dbReference type="Proteomes" id="UP001291623">
    <property type="component" value="Unassembled WGS sequence"/>
</dbReference>